<dbReference type="EMBL" id="LAZR01067687">
    <property type="protein sequence ID" value="KKK51090.1"/>
    <property type="molecule type" value="Genomic_DNA"/>
</dbReference>
<evidence type="ECO:0000256" key="1">
    <source>
        <dbReference type="SAM" id="MobiDB-lite"/>
    </source>
</evidence>
<protein>
    <submittedName>
        <fullName evidence="2">Uncharacterized protein</fullName>
    </submittedName>
</protein>
<proteinExistence type="predicted"/>
<evidence type="ECO:0000313" key="2">
    <source>
        <dbReference type="EMBL" id="KKK51090.1"/>
    </source>
</evidence>
<accession>A0A0F8WRX8</accession>
<feature type="compositionally biased region" description="Polar residues" evidence="1">
    <location>
        <begin position="118"/>
        <end position="127"/>
    </location>
</feature>
<feature type="region of interest" description="Disordered" evidence="1">
    <location>
        <begin position="90"/>
        <end position="127"/>
    </location>
</feature>
<organism evidence="2">
    <name type="scientific">marine sediment metagenome</name>
    <dbReference type="NCBI Taxonomy" id="412755"/>
    <lineage>
        <taxon>unclassified sequences</taxon>
        <taxon>metagenomes</taxon>
        <taxon>ecological metagenomes</taxon>
    </lineage>
</organism>
<dbReference type="AlphaFoldDB" id="A0A0F8WRX8"/>
<name>A0A0F8WRX8_9ZZZZ</name>
<comment type="caution">
    <text evidence="2">The sequence shown here is derived from an EMBL/GenBank/DDBJ whole genome shotgun (WGS) entry which is preliminary data.</text>
</comment>
<gene>
    <name evidence="2" type="ORF">LCGC14_3118470</name>
</gene>
<reference evidence="2" key="1">
    <citation type="journal article" date="2015" name="Nature">
        <title>Complex archaea that bridge the gap between prokaryotes and eukaryotes.</title>
        <authorList>
            <person name="Spang A."/>
            <person name="Saw J.H."/>
            <person name="Jorgensen S.L."/>
            <person name="Zaremba-Niedzwiedzka K."/>
            <person name="Martijn J."/>
            <person name="Lind A.E."/>
            <person name="van Eijk R."/>
            <person name="Schleper C."/>
            <person name="Guy L."/>
            <person name="Ettema T.J."/>
        </authorList>
    </citation>
    <scope>NUCLEOTIDE SEQUENCE</scope>
</reference>
<feature type="non-terminal residue" evidence="2">
    <location>
        <position position="1"/>
    </location>
</feature>
<sequence>GLAHAATLLQAWLREAESFVAGEICEAGSGYGYEDGYNDAMDGIRQKLLGTTRTEAPNTDLAHLPRAECPVCKDGGDELELAAQHTERGSSIWIGPGGEVATHEKPGFKFSPHPTGLAKSTTPKGSS</sequence>